<dbReference type="RefSeq" id="WP_344939442.1">
    <property type="nucleotide sequence ID" value="NZ_BAAAZR010000006.1"/>
</dbReference>
<protein>
    <recommendedName>
        <fullName evidence="4">Iron-containing redox enzyme family protein</fullName>
    </recommendedName>
</protein>
<dbReference type="Pfam" id="PF14518">
    <property type="entry name" value="Haem_oxygenas_2"/>
    <property type="match status" value="1"/>
</dbReference>
<name>A0ABP7I3A4_9ACTN</name>
<feature type="compositionally biased region" description="Low complexity" evidence="1">
    <location>
        <begin position="738"/>
        <end position="748"/>
    </location>
</feature>
<sequence>MMSLPIFELPDLMASMPELPFEFSPGAEATARATLSEGPEAVFRSLIRDQESEAGLLVARKIIGAFLQEAAGDEAGDAALMGGESADADAIAARVLSVRDELATAMKAVRQYEPDVFETVLRQRAPVGLVGGCWLDTISQPATQPSVIVNHLVRHHFILKGEGNRLRSSYYVLRRALEDAEVYLPEIDAEEFLAEARTRPLTAAHASFYVALSRLPASFLPEVVGVHYAFLALGVDGLLAGTPEPLSEPMLRASLAQYLDLTRPSPNGVAERRRLLAAIRLVLKLEREHVDMLAELAAWRGELPLDARVAEIVMRHAPFAGPMHRDVRLGRRSLTDTFDDPGFDLAAFITEFRGSRHLKPGPTGGCRFLDAIKFGGSMFAVFDEREARTLRAWVAEVQAGNLPEVVIPVNRVGDATAARRHEAVIGYEPDDVVYAEPPTLDDRELLYRLVNIERFPNTLELARRRAEESFDAGEILFTCGAGGKYTDASYFPYTPEALRARVDSIYWDKLINPYRPLEEIPDRENVIFHQMTMALGNLIEAAWSHRIANLGRFKRRSDDLLFAIYADEMGRGELEKNHVTLIHRVMDSLSIRLPHVRDAAFRDQEILPDHPYDFTIRQMCMSLFPDSFYSEILGYNLAIEMYGLGELRMHEIEKLRAHGFDIAYEEAHLSIDNVSAGHSRQSVDAIISYLDEVERGHGAAFVQEEWRRVWRGYAAFAFYPEHRLISTQPASAASASAAAPPAEAVSPADSGNVDLVI</sequence>
<dbReference type="Proteomes" id="UP001500888">
    <property type="component" value="Unassembled WGS sequence"/>
</dbReference>
<gene>
    <name evidence="2" type="ORF">GCM10022226_30780</name>
</gene>
<accession>A0ABP7I3A4</accession>
<organism evidence="2 3">
    <name type="scientific">Sphaerisporangium flaviroseum</name>
    <dbReference type="NCBI Taxonomy" id="509199"/>
    <lineage>
        <taxon>Bacteria</taxon>
        <taxon>Bacillati</taxon>
        <taxon>Actinomycetota</taxon>
        <taxon>Actinomycetes</taxon>
        <taxon>Streptosporangiales</taxon>
        <taxon>Streptosporangiaceae</taxon>
        <taxon>Sphaerisporangium</taxon>
    </lineage>
</organism>
<dbReference type="SMART" id="SM01236">
    <property type="entry name" value="Haem_oxygenase_2"/>
    <property type="match status" value="1"/>
</dbReference>
<proteinExistence type="predicted"/>
<evidence type="ECO:0008006" key="4">
    <source>
        <dbReference type="Google" id="ProtNLM"/>
    </source>
</evidence>
<dbReference type="Gene3D" id="1.20.910.10">
    <property type="entry name" value="Heme oxygenase-like"/>
    <property type="match status" value="1"/>
</dbReference>
<reference evidence="3" key="1">
    <citation type="journal article" date="2019" name="Int. J. Syst. Evol. Microbiol.">
        <title>The Global Catalogue of Microorganisms (GCM) 10K type strain sequencing project: providing services to taxonomists for standard genome sequencing and annotation.</title>
        <authorList>
            <consortium name="The Broad Institute Genomics Platform"/>
            <consortium name="The Broad Institute Genome Sequencing Center for Infectious Disease"/>
            <person name="Wu L."/>
            <person name="Ma J."/>
        </authorList>
    </citation>
    <scope>NUCLEOTIDE SEQUENCE [LARGE SCALE GENOMIC DNA]</scope>
    <source>
        <strain evidence="3">JCM 16908</strain>
    </source>
</reference>
<keyword evidence="3" id="KW-1185">Reference proteome</keyword>
<evidence type="ECO:0000313" key="3">
    <source>
        <dbReference type="Proteomes" id="UP001500888"/>
    </source>
</evidence>
<dbReference type="EMBL" id="BAAAZR010000006">
    <property type="protein sequence ID" value="GAA3808490.1"/>
    <property type="molecule type" value="Genomic_DNA"/>
</dbReference>
<evidence type="ECO:0000313" key="2">
    <source>
        <dbReference type="EMBL" id="GAA3808490.1"/>
    </source>
</evidence>
<dbReference type="InterPro" id="IPR016084">
    <property type="entry name" value="Haem_Oase-like_multi-hlx"/>
</dbReference>
<feature type="region of interest" description="Disordered" evidence="1">
    <location>
        <begin position="738"/>
        <end position="757"/>
    </location>
</feature>
<evidence type="ECO:0000256" key="1">
    <source>
        <dbReference type="SAM" id="MobiDB-lite"/>
    </source>
</evidence>
<comment type="caution">
    <text evidence="2">The sequence shown here is derived from an EMBL/GenBank/DDBJ whole genome shotgun (WGS) entry which is preliminary data.</text>
</comment>